<feature type="domain" description="Histidine kinase" evidence="10">
    <location>
        <begin position="636"/>
        <end position="847"/>
    </location>
</feature>
<dbReference type="Pfam" id="PF13185">
    <property type="entry name" value="GAF_2"/>
    <property type="match status" value="1"/>
</dbReference>
<evidence type="ECO:0000256" key="7">
    <source>
        <dbReference type="ARBA" id="ARBA00023012"/>
    </source>
</evidence>
<keyword evidence="3" id="KW-0808">Transferase</keyword>
<dbReference type="Pfam" id="PF00512">
    <property type="entry name" value="HisKA"/>
    <property type="match status" value="1"/>
</dbReference>
<evidence type="ECO:0000256" key="1">
    <source>
        <dbReference type="ARBA" id="ARBA00000085"/>
    </source>
</evidence>
<dbReference type="Pfam" id="PF02518">
    <property type="entry name" value="HATPase_c"/>
    <property type="match status" value="1"/>
</dbReference>
<keyword evidence="12" id="KW-1185">Reference proteome</keyword>
<evidence type="ECO:0000256" key="6">
    <source>
        <dbReference type="ARBA" id="ARBA00022840"/>
    </source>
</evidence>
<dbReference type="InterPro" id="IPR021796">
    <property type="entry name" value="Tll0287-like_dom"/>
</dbReference>
<comment type="catalytic activity">
    <reaction evidence="1">
        <text>ATP + protein L-histidine = ADP + protein N-phospho-L-histidine.</text>
        <dbReference type="EC" id="2.7.13.3"/>
    </reaction>
</comment>
<dbReference type="GO" id="GO:0000155">
    <property type="term" value="F:phosphorelay sensor kinase activity"/>
    <property type="evidence" value="ECO:0007669"/>
    <property type="project" value="InterPro"/>
</dbReference>
<accession>A0A8D5FVM9</accession>
<feature type="transmembrane region" description="Helical" evidence="9">
    <location>
        <begin position="22"/>
        <end position="43"/>
    </location>
</feature>
<feature type="transmembrane region" description="Helical" evidence="9">
    <location>
        <begin position="228"/>
        <end position="247"/>
    </location>
</feature>
<dbReference type="Pfam" id="PF11845">
    <property type="entry name" value="Tll0287-like"/>
    <property type="match status" value="1"/>
</dbReference>
<dbReference type="EC" id="2.7.13.3" evidence="2"/>
<evidence type="ECO:0000256" key="5">
    <source>
        <dbReference type="ARBA" id="ARBA00022777"/>
    </source>
</evidence>
<evidence type="ECO:0000256" key="4">
    <source>
        <dbReference type="ARBA" id="ARBA00022741"/>
    </source>
</evidence>
<gene>
    <name evidence="11" type="ORF">DGMP_28790</name>
</gene>
<keyword evidence="6" id="KW-0067">ATP-binding</keyword>
<dbReference type="InterPro" id="IPR013656">
    <property type="entry name" value="PAS_4"/>
</dbReference>
<protein>
    <recommendedName>
        <fullName evidence="2">histidine kinase</fullName>
        <ecNumber evidence="2">2.7.13.3</ecNumber>
    </recommendedName>
</protein>
<evidence type="ECO:0000259" key="10">
    <source>
        <dbReference type="PROSITE" id="PS50109"/>
    </source>
</evidence>
<keyword evidence="9" id="KW-0472">Membrane</keyword>
<keyword evidence="5" id="KW-0418">Kinase</keyword>
<evidence type="ECO:0000313" key="12">
    <source>
        <dbReference type="Proteomes" id="UP000826725"/>
    </source>
</evidence>
<keyword evidence="9" id="KW-0812">Transmembrane</keyword>
<dbReference type="Pfam" id="PF08448">
    <property type="entry name" value="PAS_4"/>
    <property type="match status" value="1"/>
</dbReference>
<dbReference type="InterPro" id="IPR003661">
    <property type="entry name" value="HisK_dim/P_dom"/>
</dbReference>
<evidence type="ECO:0000313" key="11">
    <source>
        <dbReference type="EMBL" id="BCL62186.1"/>
    </source>
</evidence>
<dbReference type="EMBL" id="AP024086">
    <property type="protein sequence ID" value="BCL62186.1"/>
    <property type="molecule type" value="Genomic_DNA"/>
</dbReference>
<dbReference type="RefSeq" id="WP_228854573.1">
    <property type="nucleotide sequence ID" value="NZ_AP024086.1"/>
</dbReference>
<dbReference type="CDD" id="cd00082">
    <property type="entry name" value="HisKA"/>
    <property type="match status" value="1"/>
</dbReference>
<sequence length="853" mass="96285">MLKADDVSAESRRGTIGLQSKFLLGLACIFLCFCIVATTLLYLHEKKMLEEDVFQKTELIMAAVESTRGYVREVLRPKMYEVLDDKTFILEAMSTSYISRVVMDRFQDTLPSFEYRRVAINATNPNFEANALEKEKIKFFNENPTASDWHGIVKSGNQHLYMRFLPVQYSTSCFRCHGDPSAAPQTVIHLYGDQHGFNHKPDVVSGVVSVGVPINVGLMPILEVAWKVFFITFISVFSLYGIIWFFFNRLIISDLHDLLEIFRDNLRDEHGEQLYEQARTKDEFGELATSIHVVARHLQKTRKQLEDYAENLEKKVEDRTIALQRSENILREKVSTRGQELRTLNTISELITRSVHLVDILPSVLQQALKVIPASGAGIYLLDRKKAMLVLQCRENADVLDETIPFDPSVCLPFLDEKMLDFDGFIQEAACSQISLASEEAVLVNNFNVPLCCRGQVLGVMTFVGDKLEKVDAQQQELLFSIGHQIGVTIESLQNISRLMNSKELLQSVFDGISDVVILLDSKYRIKMVNKAFLDQHDMVLEEVLNRSLADLPTPNSCPLKACKTPLTALPTSPVVEQVQNQDNNIYEVTFYPQFSEQGDVHNVVCYSKNITEKKEIERRNRQTEKLVAVGQLAAGVAHEINNPLGVILCYTDIIKENSLDNEEIMADIEVIERHTENCRRIVADLLDFSRSKKLEINRQPESINEIIGNVLSMVQQQFIKKRINLVSELDTATPLFPMDSRRMKQVLLNLIMNAGQAIGNTGNITIRSWSENAGLFIEVEDDGPGISKDIQDKIFDPFFSTKEPGEGSGLGLSVSYGIIHEHDGEIMVRSAPGQGTCFTVVLPAVQEYLTNK</sequence>
<dbReference type="InterPro" id="IPR003594">
    <property type="entry name" value="HATPase_dom"/>
</dbReference>
<dbReference type="Proteomes" id="UP000826725">
    <property type="component" value="Chromosome"/>
</dbReference>
<dbReference type="PROSITE" id="PS50109">
    <property type="entry name" value="HIS_KIN"/>
    <property type="match status" value="1"/>
</dbReference>
<proteinExistence type="predicted"/>
<evidence type="ECO:0000256" key="9">
    <source>
        <dbReference type="SAM" id="Phobius"/>
    </source>
</evidence>
<keyword evidence="8" id="KW-0175">Coiled coil</keyword>
<organism evidence="11 12">
    <name type="scientific">Desulfomarina profundi</name>
    <dbReference type="NCBI Taxonomy" id="2772557"/>
    <lineage>
        <taxon>Bacteria</taxon>
        <taxon>Pseudomonadati</taxon>
        <taxon>Thermodesulfobacteriota</taxon>
        <taxon>Desulfobulbia</taxon>
        <taxon>Desulfobulbales</taxon>
        <taxon>Desulfobulbaceae</taxon>
        <taxon>Desulfomarina</taxon>
    </lineage>
</organism>
<feature type="coiled-coil region" evidence="8">
    <location>
        <begin position="295"/>
        <end position="329"/>
    </location>
</feature>
<dbReference type="InterPro" id="IPR003018">
    <property type="entry name" value="GAF"/>
</dbReference>
<keyword evidence="7" id="KW-0902">Two-component regulatory system</keyword>
<evidence type="ECO:0000256" key="3">
    <source>
        <dbReference type="ARBA" id="ARBA00022679"/>
    </source>
</evidence>
<keyword evidence="9" id="KW-1133">Transmembrane helix</keyword>
<name>A0A8D5FVM9_9BACT</name>
<keyword evidence="4" id="KW-0547">Nucleotide-binding</keyword>
<evidence type="ECO:0000256" key="8">
    <source>
        <dbReference type="SAM" id="Coils"/>
    </source>
</evidence>
<dbReference type="PANTHER" id="PTHR43065">
    <property type="entry name" value="SENSOR HISTIDINE KINASE"/>
    <property type="match status" value="1"/>
</dbReference>
<dbReference type="SMART" id="SM00387">
    <property type="entry name" value="HATPase_c"/>
    <property type="match status" value="1"/>
</dbReference>
<evidence type="ECO:0000256" key="2">
    <source>
        <dbReference type="ARBA" id="ARBA00012438"/>
    </source>
</evidence>
<reference evidence="11" key="1">
    <citation type="submission" date="2020-09" db="EMBL/GenBank/DDBJ databases">
        <title>Desulfogranum mesoprofundum gen. nov., sp. nov., a novel mesophilic, sulfate-reducing chemolithoautotroph isolated from a deep-sea hydrothermal vent chimney in the Suiyo Seamount.</title>
        <authorList>
            <person name="Hashimoto Y."/>
            <person name="Nakagawa S."/>
        </authorList>
    </citation>
    <scope>NUCLEOTIDE SEQUENCE</scope>
    <source>
        <strain evidence="11">KT2</strain>
    </source>
</reference>
<dbReference type="GO" id="GO:0005524">
    <property type="term" value="F:ATP binding"/>
    <property type="evidence" value="ECO:0007669"/>
    <property type="project" value="UniProtKB-KW"/>
</dbReference>
<dbReference type="InterPro" id="IPR005467">
    <property type="entry name" value="His_kinase_dom"/>
</dbReference>
<dbReference type="KEGG" id="dbk:DGMP_28790"/>
<dbReference type="SMART" id="SM00388">
    <property type="entry name" value="HisKA"/>
    <property type="match status" value="1"/>
</dbReference>
<dbReference type="PANTHER" id="PTHR43065:SF46">
    <property type="entry name" value="C4-DICARBOXYLATE TRANSPORT SENSOR PROTEIN DCTB"/>
    <property type="match status" value="1"/>
</dbReference>
<dbReference type="AlphaFoldDB" id="A0A8D5FVM9"/>